<reference evidence="1 2" key="1">
    <citation type="submission" date="2018-09" db="EMBL/GenBank/DDBJ databases">
        <authorList>
            <person name="Zeman M."/>
            <person name="Pardy F."/>
        </authorList>
    </citation>
    <scope>NUCLEOTIDE SEQUENCE [LARGE SCALE GENOMIC DNA]</scope>
    <source>
        <strain evidence="1 2">CCM 8852</strain>
    </source>
</reference>
<keyword evidence="2" id="KW-1185">Reference proteome</keyword>
<accession>A0A418QVG0</accession>
<dbReference type="RefSeq" id="WP_119656248.1">
    <property type="nucleotide sequence ID" value="NZ_JBHUOI010000044.1"/>
</dbReference>
<gene>
    <name evidence="1" type="ORF">D0T11_13085</name>
</gene>
<dbReference type="EMBL" id="QYCN01000018">
    <property type="protein sequence ID" value="RIY09101.1"/>
    <property type="molecule type" value="Genomic_DNA"/>
</dbReference>
<reference evidence="1 2" key="2">
    <citation type="submission" date="2019-01" db="EMBL/GenBank/DDBJ databases">
        <title>Hymenobacter humicola sp. nov., isolated from soils in Antarctica.</title>
        <authorList>
            <person name="Sedlacek I."/>
            <person name="Holochova P."/>
            <person name="Kralova S."/>
            <person name="Pantucek R."/>
            <person name="Stankova E."/>
            <person name="Vrbovska V."/>
            <person name="Kristofova L."/>
            <person name="Svec P."/>
            <person name="Busse H.-J."/>
        </authorList>
    </citation>
    <scope>NUCLEOTIDE SEQUENCE [LARGE SCALE GENOMIC DNA]</scope>
    <source>
        <strain evidence="1 2">CCM 8852</strain>
    </source>
</reference>
<sequence>MMKLTVALAWDDEHQQPYDYEFAPVTTAHPDLDEGFWYAVTLAPNMAVEPVKTIFCLDLTGTHPARINQLIALINSGWLPPDTEND</sequence>
<organism evidence="1 2">
    <name type="scientific">Hymenobacter rubripertinctus</name>
    <dbReference type="NCBI Taxonomy" id="2029981"/>
    <lineage>
        <taxon>Bacteria</taxon>
        <taxon>Pseudomonadati</taxon>
        <taxon>Bacteroidota</taxon>
        <taxon>Cytophagia</taxon>
        <taxon>Cytophagales</taxon>
        <taxon>Hymenobacteraceae</taxon>
        <taxon>Hymenobacter</taxon>
    </lineage>
</organism>
<dbReference type="AlphaFoldDB" id="A0A418QVG0"/>
<dbReference type="Proteomes" id="UP000284250">
    <property type="component" value="Unassembled WGS sequence"/>
</dbReference>
<proteinExistence type="predicted"/>
<protein>
    <submittedName>
        <fullName evidence="1">Uncharacterized protein</fullName>
    </submittedName>
</protein>
<evidence type="ECO:0000313" key="2">
    <source>
        <dbReference type="Proteomes" id="UP000284250"/>
    </source>
</evidence>
<evidence type="ECO:0000313" key="1">
    <source>
        <dbReference type="EMBL" id="RIY09101.1"/>
    </source>
</evidence>
<comment type="caution">
    <text evidence="1">The sequence shown here is derived from an EMBL/GenBank/DDBJ whole genome shotgun (WGS) entry which is preliminary data.</text>
</comment>
<name>A0A418QVG0_9BACT</name>